<gene>
    <name evidence="2" type="ORF">C5L14_02050</name>
</gene>
<keyword evidence="3" id="KW-1185">Reference proteome</keyword>
<keyword evidence="1" id="KW-0732">Signal</keyword>
<dbReference type="Proteomes" id="UP000237682">
    <property type="component" value="Unassembled WGS sequence"/>
</dbReference>
<accession>A0A2S9QJ68</accession>
<dbReference type="Pfam" id="PF04214">
    <property type="entry name" value="DUF411"/>
    <property type="match status" value="1"/>
</dbReference>
<dbReference type="RefSeq" id="WP_105860353.1">
    <property type="nucleotide sequence ID" value="NZ_PUEJ01000001.1"/>
</dbReference>
<feature type="chain" id="PRO_5015652567" description="Metal-binding protein" evidence="1">
    <location>
        <begin position="28"/>
        <end position="155"/>
    </location>
</feature>
<evidence type="ECO:0000313" key="3">
    <source>
        <dbReference type="Proteomes" id="UP000237682"/>
    </source>
</evidence>
<evidence type="ECO:0008006" key="4">
    <source>
        <dbReference type="Google" id="ProtNLM"/>
    </source>
</evidence>
<sequence length="155" mass="16576">MKRNSVKKILRSLSVAALVSLPGLAHAAGPAIEILTTGGCSCCLAWARHLQEQGYATDVRQLPSEEFQRRKLQSGVKPDLASCHTGLIGGYVIEGHVPAREIARLLSERPDAVGLAVPDMPIGSPGMGEGSADAEPYDVLLLRKDGTTQVFARYR</sequence>
<dbReference type="EMBL" id="PUEJ01000001">
    <property type="protein sequence ID" value="PRH89391.1"/>
    <property type="molecule type" value="Genomic_DNA"/>
</dbReference>
<name>A0A2S9QJ68_9HYPH</name>
<dbReference type="AlphaFoldDB" id="A0A2S9QJ68"/>
<dbReference type="InterPro" id="IPR007332">
    <property type="entry name" value="DUF411"/>
</dbReference>
<feature type="signal peptide" evidence="1">
    <location>
        <begin position="1"/>
        <end position="27"/>
    </location>
</feature>
<proteinExistence type="predicted"/>
<comment type="caution">
    <text evidence="2">The sequence shown here is derived from an EMBL/GenBank/DDBJ whole genome shotgun (WGS) entry which is preliminary data.</text>
</comment>
<dbReference type="OrthoDB" id="14727at2"/>
<evidence type="ECO:0000256" key="1">
    <source>
        <dbReference type="SAM" id="SignalP"/>
    </source>
</evidence>
<reference evidence="2 3" key="1">
    <citation type="submission" date="2018-02" db="EMBL/GenBank/DDBJ databases">
        <title>Whole genome sequencing of endophytic bacterium.</title>
        <authorList>
            <person name="Eedara R."/>
            <person name="Podile A.R."/>
        </authorList>
    </citation>
    <scope>NUCLEOTIDE SEQUENCE [LARGE SCALE GENOMIC DNA]</scope>
    <source>
        <strain evidence="2 3">RP1T</strain>
    </source>
</reference>
<evidence type="ECO:0000313" key="2">
    <source>
        <dbReference type="EMBL" id="PRH89391.1"/>
    </source>
</evidence>
<organism evidence="2 3">
    <name type="scientific">Labrys okinawensis</name>
    <dbReference type="NCBI Taxonomy" id="346911"/>
    <lineage>
        <taxon>Bacteria</taxon>
        <taxon>Pseudomonadati</taxon>
        <taxon>Pseudomonadota</taxon>
        <taxon>Alphaproteobacteria</taxon>
        <taxon>Hyphomicrobiales</taxon>
        <taxon>Xanthobacteraceae</taxon>
        <taxon>Labrys</taxon>
    </lineage>
</organism>
<protein>
    <recommendedName>
        <fullName evidence="4">Metal-binding protein</fullName>
    </recommendedName>
</protein>